<gene>
    <name evidence="2" type="ORF">BSZ37_09245</name>
</gene>
<dbReference type="RefSeq" id="WP_095510272.1">
    <property type="nucleotide sequence ID" value="NZ_MQWD01000001.1"/>
</dbReference>
<keyword evidence="1" id="KW-0732">Signal</keyword>
<evidence type="ECO:0000313" key="3">
    <source>
        <dbReference type="Proteomes" id="UP000216339"/>
    </source>
</evidence>
<evidence type="ECO:0000256" key="1">
    <source>
        <dbReference type="SAM" id="SignalP"/>
    </source>
</evidence>
<organism evidence="2 3">
    <name type="scientific">Rubrivirga marina</name>
    <dbReference type="NCBI Taxonomy" id="1196024"/>
    <lineage>
        <taxon>Bacteria</taxon>
        <taxon>Pseudomonadati</taxon>
        <taxon>Rhodothermota</taxon>
        <taxon>Rhodothermia</taxon>
        <taxon>Rhodothermales</taxon>
        <taxon>Rubricoccaceae</taxon>
        <taxon>Rubrivirga</taxon>
    </lineage>
</organism>
<protein>
    <recommendedName>
        <fullName evidence="4">Choice-of-anchor B family protein</fullName>
    </recommendedName>
</protein>
<dbReference type="GO" id="GO:0005576">
    <property type="term" value="C:extracellular region"/>
    <property type="evidence" value="ECO:0007669"/>
    <property type="project" value="TreeGrafter"/>
</dbReference>
<proteinExistence type="predicted"/>
<dbReference type="AlphaFoldDB" id="A0A271IZG5"/>
<dbReference type="Proteomes" id="UP000216339">
    <property type="component" value="Unassembled WGS sequence"/>
</dbReference>
<dbReference type="SUPFAM" id="SSF75011">
    <property type="entry name" value="3-carboxy-cis,cis-mucoante lactonizing enzyme"/>
    <property type="match status" value="1"/>
</dbReference>
<name>A0A271IZG5_9BACT</name>
<feature type="signal peptide" evidence="1">
    <location>
        <begin position="1"/>
        <end position="25"/>
    </location>
</feature>
<dbReference type="OrthoDB" id="9815940at2"/>
<keyword evidence="3" id="KW-1185">Reference proteome</keyword>
<dbReference type="NCBIfam" id="TIGR04312">
    <property type="entry name" value="choice_anch_B"/>
    <property type="match status" value="1"/>
</dbReference>
<dbReference type="EMBL" id="MQWD01000001">
    <property type="protein sequence ID" value="PAP76613.1"/>
    <property type="molecule type" value="Genomic_DNA"/>
</dbReference>
<accession>A0A271IZG5</accession>
<sequence length="445" mass="48342">MTRLPLSGALALALFAAGCASTAPSAPGGSDDGPNMPASGDVVAACVDGLATLPTDDPADDADGPFECSNIDLVSFVPLSEFDANQLNDIWGWTDPETGREYALVGLSNGTEFIDVTDPMNPVLLGKLPTVTVETVWRDIKVYRDHAFVVSEARDHGMQVFNLTRLRGLTSDQGEFEADALYEGVTNVHNLVINEDSGFAYAVGSGSRGDDLPAECGAPGFHVINIQEPQSPTFVTCFSDAAKDTSPVAAPGYTHDAQCINYDGPDEDYVGREVCAGSNEDVVTFFDVTDKDDVRIISIAEYPQDAYTHQGWFTEDRRAFLANDELDESNGYVSTQRTLLFNVENLDEPEFIGIYDSGITTIDHNLYVLGDLNFQSNYQSGLRILDHSDVLNGNMTEVAYFDTYPQSTEVNFAGQWSNYPYFESGIVVASDSDNGFFVLMPRVAM</sequence>
<dbReference type="PANTHER" id="PTHR38787">
    <property type="entry name" value="REGULATORY P DOMAIN-CONTAINING PROTEIN"/>
    <property type="match status" value="1"/>
</dbReference>
<dbReference type="PANTHER" id="PTHR38787:SF3">
    <property type="entry name" value="REGULATORY P DOMAIN-CONTAINING PROTEIN"/>
    <property type="match status" value="1"/>
</dbReference>
<dbReference type="PROSITE" id="PS51257">
    <property type="entry name" value="PROKAR_LIPOPROTEIN"/>
    <property type="match status" value="1"/>
</dbReference>
<comment type="caution">
    <text evidence="2">The sequence shown here is derived from an EMBL/GenBank/DDBJ whole genome shotgun (WGS) entry which is preliminary data.</text>
</comment>
<dbReference type="InterPro" id="IPR027589">
    <property type="entry name" value="Choice_anch_B"/>
</dbReference>
<reference evidence="2 3" key="1">
    <citation type="submission" date="2016-11" db="EMBL/GenBank/DDBJ databases">
        <title>Study of marine rhodopsin-containing bacteria.</title>
        <authorList>
            <person name="Yoshizawa S."/>
            <person name="Kumagai Y."/>
            <person name="Kogure K."/>
        </authorList>
    </citation>
    <scope>NUCLEOTIDE SEQUENCE [LARGE SCALE GENOMIC DNA]</scope>
    <source>
        <strain evidence="2 3">SAORIC-28</strain>
    </source>
</reference>
<evidence type="ECO:0008006" key="4">
    <source>
        <dbReference type="Google" id="ProtNLM"/>
    </source>
</evidence>
<evidence type="ECO:0000313" key="2">
    <source>
        <dbReference type="EMBL" id="PAP76613.1"/>
    </source>
</evidence>
<feature type="chain" id="PRO_5013352216" description="Choice-of-anchor B family protein" evidence="1">
    <location>
        <begin position="26"/>
        <end position="445"/>
    </location>
</feature>